<keyword evidence="2" id="KW-1185">Reference proteome</keyword>
<dbReference type="Gene3D" id="3.90.190.10">
    <property type="entry name" value="Protein tyrosine phosphatase superfamily"/>
    <property type="match status" value="1"/>
</dbReference>
<evidence type="ECO:0008006" key="3">
    <source>
        <dbReference type="Google" id="ProtNLM"/>
    </source>
</evidence>
<dbReference type="AlphaFoldDB" id="A0A1X6PGC6"/>
<dbReference type="Proteomes" id="UP000218209">
    <property type="component" value="Unassembled WGS sequence"/>
</dbReference>
<evidence type="ECO:0000313" key="1">
    <source>
        <dbReference type="EMBL" id="OSX79907.1"/>
    </source>
</evidence>
<proteinExistence type="predicted"/>
<evidence type="ECO:0000313" key="2">
    <source>
        <dbReference type="Proteomes" id="UP000218209"/>
    </source>
</evidence>
<gene>
    <name evidence="1" type="ORF">BU14_0068s0003</name>
</gene>
<dbReference type="GO" id="GO:0004721">
    <property type="term" value="F:phosphoprotein phosphatase activity"/>
    <property type="evidence" value="ECO:0007669"/>
    <property type="project" value="InterPro"/>
</dbReference>
<accession>A0A1X6PGC6</accession>
<dbReference type="OrthoDB" id="9988524at2759"/>
<reference evidence="1 2" key="1">
    <citation type="submission" date="2017-03" db="EMBL/GenBank/DDBJ databases">
        <title>WGS assembly of Porphyra umbilicalis.</title>
        <authorList>
            <person name="Brawley S.H."/>
            <person name="Blouin N.A."/>
            <person name="Ficko-Blean E."/>
            <person name="Wheeler G.L."/>
            <person name="Lohr M."/>
            <person name="Goodson H.V."/>
            <person name="Jenkins J.W."/>
            <person name="Blaby-Haas C.E."/>
            <person name="Helliwell K.E."/>
            <person name="Chan C."/>
            <person name="Marriage T."/>
            <person name="Bhattacharya D."/>
            <person name="Klein A.S."/>
            <person name="Badis Y."/>
            <person name="Brodie J."/>
            <person name="Cao Y."/>
            <person name="Collen J."/>
            <person name="Dittami S.M."/>
            <person name="Gachon C.M."/>
            <person name="Green B.R."/>
            <person name="Karpowicz S."/>
            <person name="Kim J.W."/>
            <person name="Kudahl U."/>
            <person name="Lin S."/>
            <person name="Michel G."/>
            <person name="Mittag M."/>
            <person name="Olson B.J."/>
            <person name="Pangilinan J."/>
            <person name="Peng Y."/>
            <person name="Qiu H."/>
            <person name="Shu S."/>
            <person name="Singer J.T."/>
            <person name="Smith A.G."/>
            <person name="Sprecher B.N."/>
            <person name="Wagner V."/>
            <person name="Wang W."/>
            <person name="Wang Z.-Y."/>
            <person name="Yan J."/>
            <person name="Yarish C."/>
            <person name="Zoeuner-Riek S."/>
            <person name="Zhuang Y."/>
            <person name="Zou Y."/>
            <person name="Lindquist E.A."/>
            <person name="Grimwood J."/>
            <person name="Barry K."/>
            <person name="Rokhsar D.S."/>
            <person name="Schmutz J."/>
            <person name="Stiller J.W."/>
            <person name="Grossman A.R."/>
            <person name="Prochnik S.E."/>
        </authorList>
    </citation>
    <scope>NUCLEOTIDE SEQUENCE [LARGE SCALE GENOMIC DNA]</scope>
    <source>
        <strain evidence="1">4086291</strain>
    </source>
</reference>
<dbReference type="InterPro" id="IPR029021">
    <property type="entry name" value="Prot-tyrosine_phosphatase-like"/>
</dbReference>
<protein>
    <recommendedName>
        <fullName evidence="3">Tyrosine specific protein phosphatases domain-containing protein</fullName>
    </recommendedName>
</protein>
<name>A0A1X6PGC6_PORUM</name>
<dbReference type="InterPro" id="IPR026893">
    <property type="entry name" value="Tyr/Ser_Pase_IphP-type"/>
</dbReference>
<dbReference type="SUPFAM" id="SSF52799">
    <property type="entry name" value="(Phosphotyrosine protein) phosphatases II"/>
    <property type="match status" value="1"/>
</dbReference>
<organism evidence="1 2">
    <name type="scientific">Porphyra umbilicalis</name>
    <name type="common">Purple laver</name>
    <name type="synonym">Red alga</name>
    <dbReference type="NCBI Taxonomy" id="2786"/>
    <lineage>
        <taxon>Eukaryota</taxon>
        <taxon>Rhodophyta</taxon>
        <taxon>Bangiophyceae</taxon>
        <taxon>Bangiales</taxon>
        <taxon>Bangiaceae</taxon>
        <taxon>Porphyra</taxon>
    </lineage>
</organism>
<dbReference type="EMBL" id="KV918784">
    <property type="protein sequence ID" value="OSX79907.1"/>
    <property type="molecule type" value="Genomic_DNA"/>
</dbReference>
<dbReference type="Pfam" id="PF13350">
    <property type="entry name" value="Y_phosphatase3"/>
    <property type="match status" value="1"/>
</dbReference>
<sequence>MNRGGLTGLNTMLVHHGGSGIATALRAIASATLPVALFCTAGKDRTGIVSAAVLAVCGATDAEIVADYAASEAVYVRGEGEEGGGVRAWYDGRLTQVGLAAAEWERAGPDVMVRTLEMMRQRSGTIEAYLEQSGFTRPEQAALREKLRAPL</sequence>